<dbReference type="KEGG" id="cphy:B5808_02115"/>
<keyword evidence="4" id="KW-1133">Transmembrane helix</keyword>
<keyword evidence="3" id="KW-0812">Transmembrane</keyword>
<evidence type="ECO:0000313" key="6">
    <source>
        <dbReference type="EMBL" id="ARJ04153.1"/>
    </source>
</evidence>
<name>A0A1X9LG91_9MICO</name>
<dbReference type="AlphaFoldDB" id="A0A1X9LG91"/>
<dbReference type="EMBL" id="CP020715">
    <property type="protein sequence ID" value="ARJ04153.1"/>
    <property type="molecule type" value="Genomic_DNA"/>
</dbReference>
<evidence type="ECO:0000256" key="5">
    <source>
        <dbReference type="ARBA" id="ARBA00023136"/>
    </source>
</evidence>
<keyword evidence="7" id="KW-1185">Reference proteome</keyword>
<sequence length="311" mass="31875">MSDMLSATFITVFVASVIAQTMPLLLASVGETIGEQAGVLNLGIEGVMLIGAYSGFVVTLTTGSFWLGMLGGALGGIVGNLAMLVLNVWLGLNQIVIGLAVTLIGEGITSVLYLQNYAKANASLGQSPSLPIPGLADIPVIGQAVFQQSGIFWVMLLLVIAVGFLLAKTNWGLATRAAGQKPSSLDAAGGSVLRTRSIAVLLSGAFVGLGGAYLSVLTTATFTGFLTNGLGFIAIVITMLSRGRIALVMITSLIYGVAVAIGPALQVIGFAIPADVIKMLPFIVVILTLIVFARSSVVPPALGAPYIRGAR</sequence>
<dbReference type="Proteomes" id="UP000192775">
    <property type="component" value="Chromosome"/>
</dbReference>
<evidence type="ECO:0000256" key="3">
    <source>
        <dbReference type="ARBA" id="ARBA00022692"/>
    </source>
</evidence>
<dbReference type="PANTHER" id="PTHR43370:SF2">
    <property type="entry name" value="ABC TRANSPORTER PERMEASE PROTEIN"/>
    <property type="match status" value="1"/>
</dbReference>
<dbReference type="InterPro" id="IPR001851">
    <property type="entry name" value="ABC_transp_permease"/>
</dbReference>
<dbReference type="PANTHER" id="PTHR43370">
    <property type="entry name" value="SUGAR ABC TRANSPORTER INTEGRAL MEMBRANE PROTEIN-RELATED"/>
    <property type="match status" value="1"/>
</dbReference>
<dbReference type="Pfam" id="PF02653">
    <property type="entry name" value="BPD_transp_2"/>
    <property type="match status" value="1"/>
</dbReference>
<protein>
    <submittedName>
        <fullName evidence="6">Uncharacterized protein</fullName>
    </submittedName>
</protein>
<dbReference type="STRING" id="1619308.B5808_02115"/>
<accession>A0A1X9LG91</accession>
<dbReference type="GO" id="GO:0022857">
    <property type="term" value="F:transmembrane transporter activity"/>
    <property type="evidence" value="ECO:0007669"/>
    <property type="project" value="InterPro"/>
</dbReference>
<dbReference type="CDD" id="cd06580">
    <property type="entry name" value="TM_PBP1_transp_TpRbsC_like"/>
    <property type="match status" value="1"/>
</dbReference>
<comment type="subcellular location">
    <subcellularLocation>
        <location evidence="1">Cell membrane</location>
        <topology evidence="1">Multi-pass membrane protein</topology>
    </subcellularLocation>
</comment>
<organism evidence="6 7">
    <name type="scientific">Cnuibacter physcomitrellae</name>
    <dbReference type="NCBI Taxonomy" id="1619308"/>
    <lineage>
        <taxon>Bacteria</taxon>
        <taxon>Bacillati</taxon>
        <taxon>Actinomycetota</taxon>
        <taxon>Actinomycetes</taxon>
        <taxon>Micrococcales</taxon>
        <taxon>Microbacteriaceae</taxon>
        <taxon>Cnuibacter</taxon>
    </lineage>
</organism>
<keyword evidence="2" id="KW-1003">Cell membrane</keyword>
<proteinExistence type="predicted"/>
<evidence type="ECO:0000256" key="1">
    <source>
        <dbReference type="ARBA" id="ARBA00004651"/>
    </source>
</evidence>
<reference evidence="6 7" key="1">
    <citation type="submission" date="2017-04" db="EMBL/GenBank/DDBJ databases">
        <authorList>
            <person name="Afonso C.L."/>
            <person name="Miller P.J."/>
            <person name="Scott M.A."/>
            <person name="Spackman E."/>
            <person name="Goraichik I."/>
            <person name="Dimitrov K.M."/>
            <person name="Suarez D.L."/>
            <person name="Swayne D.E."/>
        </authorList>
    </citation>
    <scope>NUCLEOTIDE SEQUENCE [LARGE SCALE GENOMIC DNA]</scope>
    <source>
        <strain evidence="7">XA(T)</strain>
    </source>
</reference>
<evidence type="ECO:0000256" key="4">
    <source>
        <dbReference type="ARBA" id="ARBA00022989"/>
    </source>
</evidence>
<evidence type="ECO:0000313" key="7">
    <source>
        <dbReference type="Proteomes" id="UP000192775"/>
    </source>
</evidence>
<keyword evidence="5" id="KW-0472">Membrane</keyword>
<gene>
    <name evidence="6" type="ORF">B5808_02115</name>
</gene>
<dbReference type="GO" id="GO:0005886">
    <property type="term" value="C:plasma membrane"/>
    <property type="evidence" value="ECO:0007669"/>
    <property type="project" value="UniProtKB-SubCell"/>
</dbReference>
<evidence type="ECO:0000256" key="2">
    <source>
        <dbReference type="ARBA" id="ARBA00022475"/>
    </source>
</evidence>